<dbReference type="GO" id="GO:0016787">
    <property type="term" value="F:hydrolase activity"/>
    <property type="evidence" value="ECO:0007669"/>
    <property type="project" value="UniProtKB-KW"/>
</dbReference>
<dbReference type="InterPro" id="IPR013527">
    <property type="entry name" value="YicC-like_N"/>
</dbReference>
<keyword evidence="9" id="KW-1185">Reference proteome</keyword>
<evidence type="ECO:0000259" key="7">
    <source>
        <dbReference type="Pfam" id="PF08340"/>
    </source>
</evidence>
<dbReference type="Proteomes" id="UP000187485">
    <property type="component" value="Unassembled WGS sequence"/>
</dbReference>
<reference evidence="9" key="1">
    <citation type="submission" date="2016-12" db="EMBL/GenBank/DDBJ databases">
        <title>Draft Genome Sequences od Carboxydothermus pertinax and islandicus, Hydrogenogenic Carboxydotrophic Bacteria.</title>
        <authorList>
            <person name="Fukuyama Y."/>
            <person name="Ohmae K."/>
            <person name="Yoneda Y."/>
            <person name="Yoshida T."/>
            <person name="Sako Y."/>
        </authorList>
    </citation>
    <scope>NUCLEOTIDE SEQUENCE [LARGE SCALE GENOMIC DNA]</scope>
    <source>
        <strain evidence="9">Ug1</strain>
    </source>
</reference>
<accession>A0A1L8CXS7</accession>
<dbReference type="AlphaFoldDB" id="A0A1L8CXS7"/>
<evidence type="ECO:0000256" key="3">
    <source>
        <dbReference type="ARBA" id="ARBA00022759"/>
    </source>
</evidence>
<sequence>MQSMTGYGRAESISEFGRILVELRGVNHKYLEINIKLPRRYFFLEEKIKKVVQAKVFRGKVDLFVTVEEALSKNVKLDVNLVYEYYNELKKIGEALGLNSEIEIEDLLMLPDIFKITEPEVDEELLWNYFLVPLNEALGKFVAMRWEEGSRLKEDLEVKISFIKNIVSELELRAPELPKEYREKLLKKLKDWGTIDIPEERILQEVLLYTDKVSIDEEITRLKSHLTAFLSVLNDPGPVGKKLDFIIQEMFRETNTIGSKANDLFISEKVVILKSELEKIREQVQNIE</sequence>
<feature type="domain" description="Endoribonuclease YicC-like N-terminal" evidence="6">
    <location>
        <begin position="1"/>
        <end position="153"/>
    </location>
</feature>
<comment type="cofactor">
    <cofactor evidence="1">
        <name>a divalent metal cation</name>
        <dbReference type="ChEBI" id="CHEBI:60240"/>
    </cofactor>
</comment>
<dbReference type="InterPro" id="IPR005229">
    <property type="entry name" value="YicC/YloC-like"/>
</dbReference>
<proteinExistence type="inferred from homology"/>
<name>A0A1L8CXS7_9THEO</name>
<evidence type="ECO:0000256" key="5">
    <source>
        <dbReference type="ARBA" id="ARBA00035648"/>
    </source>
</evidence>
<keyword evidence="3" id="KW-0255">Endonuclease</keyword>
<dbReference type="GO" id="GO:0004521">
    <property type="term" value="F:RNA endonuclease activity"/>
    <property type="evidence" value="ECO:0007669"/>
    <property type="project" value="InterPro"/>
</dbReference>
<evidence type="ECO:0008006" key="10">
    <source>
        <dbReference type="Google" id="ProtNLM"/>
    </source>
</evidence>
<dbReference type="PANTHER" id="PTHR30636">
    <property type="entry name" value="UPF0701 PROTEIN YICC"/>
    <property type="match status" value="1"/>
</dbReference>
<dbReference type="PANTHER" id="PTHR30636:SF3">
    <property type="entry name" value="UPF0701 PROTEIN YICC"/>
    <property type="match status" value="1"/>
</dbReference>
<organism evidence="8 9">
    <name type="scientific">Carboxydothermus pertinax</name>
    <dbReference type="NCBI Taxonomy" id="870242"/>
    <lineage>
        <taxon>Bacteria</taxon>
        <taxon>Bacillati</taxon>
        <taxon>Bacillota</taxon>
        <taxon>Clostridia</taxon>
        <taxon>Thermoanaerobacterales</taxon>
        <taxon>Thermoanaerobacteraceae</taxon>
        <taxon>Carboxydothermus</taxon>
    </lineage>
</organism>
<evidence type="ECO:0000256" key="2">
    <source>
        <dbReference type="ARBA" id="ARBA00022722"/>
    </source>
</evidence>
<dbReference type="RefSeq" id="WP_075860119.1">
    <property type="nucleotide sequence ID" value="NZ_BDJK01000055.1"/>
</dbReference>
<keyword evidence="4" id="KW-0378">Hydrolase</keyword>
<dbReference type="STRING" id="870242.cpu_22420"/>
<comment type="caution">
    <text evidence="8">The sequence shown here is derived from an EMBL/GenBank/DDBJ whole genome shotgun (WGS) entry which is preliminary data.</text>
</comment>
<evidence type="ECO:0000256" key="4">
    <source>
        <dbReference type="ARBA" id="ARBA00022801"/>
    </source>
</evidence>
<evidence type="ECO:0000313" key="9">
    <source>
        <dbReference type="Proteomes" id="UP000187485"/>
    </source>
</evidence>
<keyword evidence="2" id="KW-0540">Nuclease</keyword>
<evidence type="ECO:0000256" key="1">
    <source>
        <dbReference type="ARBA" id="ARBA00001968"/>
    </source>
</evidence>
<dbReference type="Pfam" id="PF03755">
    <property type="entry name" value="YicC-like_N"/>
    <property type="match status" value="1"/>
</dbReference>
<dbReference type="EMBL" id="BDJK01000055">
    <property type="protein sequence ID" value="GAV23732.1"/>
    <property type="molecule type" value="Genomic_DNA"/>
</dbReference>
<evidence type="ECO:0000313" key="8">
    <source>
        <dbReference type="EMBL" id="GAV23732.1"/>
    </source>
</evidence>
<feature type="domain" description="Endoribonuclease YicC-like C-terminal" evidence="7">
    <location>
        <begin position="173"/>
        <end position="288"/>
    </location>
</feature>
<dbReference type="NCBIfam" id="TIGR00255">
    <property type="entry name" value="YicC/YloC family endoribonuclease"/>
    <property type="match status" value="1"/>
</dbReference>
<comment type="similarity">
    <text evidence="5">Belongs to the YicC/YloC family.</text>
</comment>
<gene>
    <name evidence="8" type="ORF">cpu_22420</name>
</gene>
<evidence type="ECO:0000259" key="6">
    <source>
        <dbReference type="Pfam" id="PF03755"/>
    </source>
</evidence>
<protein>
    <recommendedName>
        <fullName evidence="10">YicC family protein</fullName>
    </recommendedName>
</protein>
<dbReference type="InterPro" id="IPR013551">
    <property type="entry name" value="YicC-like_C"/>
</dbReference>
<dbReference type="Pfam" id="PF08340">
    <property type="entry name" value="YicC-like_C"/>
    <property type="match status" value="1"/>
</dbReference>
<dbReference type="OrthoDB" id="9771229at2"/>